<gene>
    <name evidence="3" type="ORF">PSFLO_00109</name>
</gene>
<feature type="compositionally biased region" description="Basic and acidic residues" evidence="2">
    <location>
        <begin position="462"/>
        <end position="543"/>
    </location>
</feature>
<dbReference type="GO" id="GO:0000815">
    <property type="term" value="C:ESCRT III complex"/>
    <property type="evidence" value="ECO:0007669"/>
    <property type="project" value="TreeGrafter"/>
</dbReference>
<feature type="coiled-coil region" evidence="1">
    <location>
        <begin position="314"/>
        <end position="341"/>
    </location>
</feature>
<dbReference type="Pfam" id="PF03357">
    <property type="entry name" value="Snf7"/>
    <property type="match status" value="1"/>
</dbReference>
<feature type="region of interest" description="Disordered" evidence="2">
    <location>
        <begin position="462"/>
        <end position="562"/>
    </location>
</feature>
<keyword evidence="4" id="KW-1185">Reference proteome</keyword>
<proteinExistence type="predicted"/>
<evidence type="ECO:0000256" key="2">
    <source>
        <dbReference type="SAM" id="MobiDB-lite"/>
    </source>
</evidence>
<protein>
    <recommendedName>
        <fullName evidence="5">Snf7-domain-containing protein</fullName>
    </recommendedName>
</protein>
<evidence type="ECO:0000313" key="4">
    <source>
        <dbReference type="Proteomes" id="UP000323386"/>
    </source>
</evidence>
<dbReference type="PANTHER" id="PTHR22761:SF96">
    <property type="entry name" value="BCDNA.GH08385"/>
    <property type="match status" value="1"/>
</dbReference>
<dbReference type="EMBL" id="OOIP01000001">
    <property type="protein sequence ID" value="SPO34638.1"/>
    <property type="molecule type" value="Genomic_DNA"/>
</dbReference>
<name>A0A5C3ER12_9BASI</name>
<dbReference type="PANTHER" id="PTHR22761">
    <property type="entry name" value="CHARGED MULTIVESICULAR BODY PROTEIN"/>
    <property type="match status" value="1"/>
</dbReference>
<dbReference type="Proteomes" id="UP000323386">
    <property type="component" value="Unassembled WGS sequence"/>
</dbReference>
<evidence type="ECO:0008006" key="5">
    <source>
        <dbReference type="Google" id="ProtNLM"/>
    </source>
</evidence>
<dbReference type="GO" id="GO:0009898">
    <property type="term" value="C:cytoplasmic side of plasma membrane"/>
    <property type="evidence" value="ECO:0007669"/>
    <property type="project" value="TreeGrafter"/>
</dbReference>
<evidence type="ECO:0000313" key="3">
    <source>
        <dbReference type="EMBL" id="SPO34638.1"/>
    </source>
</evidence>
<sequence length="562" mass="62537">MAPLLKDYLARHPSFQDPSSSSSPLPSLYSDLSRQRRSNPAGFRANVEWWKHILTQVAWDGVQQSNALASSKDDVEKLDSHQAAGRSAGASQDRLVLHLNETTKTAWSIDHVGRPLGLGTVVAELQSTSDVVSLATFLRSTKPIHGPSHSSGFKSYVPSAGTVASTLLVAPFTWAFSQIGIGGSGDDDDDGGSQDDKLWKTHRGDWVIWANLEKVTDAFLQEHYASASLSPLDSLFSTAKFKDKLAKLKLEVGSGGAPFQLSEMDVQVVIKHLVRDRKVAVMDKGIVKLSPREHEPPTPISEQDIGILQIADTSAKLEMQIAEIEKKIAERNDKIKAALQAKQKGQALSYLRSRKTLEDLLNKRMGSLETISGVLIKVEQAAGDVEIMQAYETSASTLKSLMAHPSLQHERVDETMAALSDTLADHAEIEQAIQLGGESARAAAGVEEVEDAELEQEMEMLAREKEREEREEEERRKKEEEERRKAEAEAERKRAREEEAEKRRRAEKERFEEERRRKEERERELKERAAQRQPDESTVKEGGDATPAPVVDKETRQAVAEE</sequence>
<feature type="compositionally biased region" description="Low complexity" evidence="2">
    <location>
        <begin position="17"/>
        <end position="32"/>
    </location>
</feature>
<feature type="region of interest" description="Disordered" evidence="2">
    <location>
        <begin position="13"/>
        <end position="33"/>
    </location>
</feature>
<dbReference type="GO" id="GO:0005771">
    <property type="term" value="C:multivesicular body"/>
    <property type="evidence" value="ECO:0007669"/>
    <property type="project" value="TreeGrafter"/>
</dbReference>
<dbReference type="OrthoDB" id="10250120at2759"/>
<dbReference type="InterPro" id="IPR005024">
    <property type="entry name" value="Snf7_fam"/>
</dbReference>
<accession>A0A5C3ER12</accession>
<keyword evidence="1" id="KW-0175">Coiled coil</keyword>
<organism evidence="3 4">
    <name type="scientific">Pseudozyma flocculosa</name>
    <dbReference type="NCBI Taxonomy" id="84751"/>
    <lineage>
        <taxon>Eukaryota</taxon>
        <taxon>Fungi</taxon>
        <taxon>Dikarya</taxon>
        <taxon>Basidiomycota</taxon>
        <taxon>Ustilaginomycotina</taxon>
        <taxon>Ustilaginomycetes</taxon>
        <taxon>Ustilaginales</taxon>
        <taxon>Ustilaginaceae</taxon>
        <taxon>Pseudozyma</taxon>
    </lineage>
</organism>
<dbReference type="GO" id="GO:0006900">
    <property type="term" value="P:vesicle budding from membrane"/>
    <property type="evidence" value="ECO:0007669"/>
    <property type="project" value="TreeGrafter"/>
</dbReference>
<reference evidence="3 4" key="1">
    <citation type="submission" date="2018-03" db="EMBL/GenBank/DDBJ databases">
        <authorList>
            <person name="Guldener U."/>
        </authorList>
    </citation>
    <scope>NUCLEOTIDE SEQUENCE [LARGE SCALE GENOMIC DNA]</scope>
    <source>
        <strain evidence="3 4">DAOM196992</strain>
    </source>
</reference>
<dbReference type="GO" id="GO:0032511">
    <property type="term" value="P:late endosome to vacuole transport via multivesicular body sorting pathway"/>
    <property type="evidence" value="ECO:0007669"/>
    <property type="project" value="TreeGrafter"/>
</dbReference>
<dbReference type="AlphaFoldDB" id="A0A5C3ER12"/>
<evidence type="ECO:0000256" key="1">
    <source>
        <dbReference type="SAM" id="Coils"/>
    </source>
</evidence>